<organism evidence="2 3">
    <name type="scientific">Capnocytophaga canimorsus</name>
    <dbReference type="NCBI Taxonomy" id="28188"/>
    <lineage>
        <taxon>Bacteria</taxon>
        <taxon>Pseudomonadati</taxon>
        <taxon>Bacteroidota</taxon>
        <taxon>Flavobacteriia</taxon>
        <taxon>Flavobacteriales</taxon>
        <taxon>Flavobacteriaceae</taxon>
        <taxon>Capnocytophaga</taxon>
    </lineage>
</organism>
<name>A0AAC9Z4G9_9FLAO</name>
<protein>
    <submittedName>
        <fullName evidence="2">Deoxyuridine 5'-triphosphate nucleotidohydrolase</fullName>
    </submittedName>
</protein>
<accession>A0AAC9Z4G9</accession>
<reference evidence="3" key="1">
    <citation type="submission" date="2017-06" db="EMBL/GenBank/DDBJ databases">
        <title>Capnocytophaga spp. assemblies.</title>
        <authorList>
            <person name="Gulvik C.A."/>
        </authorList>
    </citation>
    <scope>NUCLEOTIDE SEQUENCE [LARGE SCALE GENOMIC DNA]</scope>
    <source>
        <strain evidence="3">H3936</strain>
    </source>
</reference>
<feature type="transmembrane region" description="Helical" evidence="1">
    <location>
        <begin position="43"/>
        <end position="64"/>
    </location>
</feature>
<dbReference type="Gene3D" id="2.50.20.10">
    <property type="entry name" value="Lipoprotein localisation LolA/LolB/LppX"/>
    <property type="match status" value="1"/>
</dbReference>
<evidence type="ECO:0000313" key="3">
    <source>
        <dbReference type="Proteomes" id="UP000243753"/>
    </source>
</evidence>
<dbReference type="Proteomes" id="UP000243753">
    <property type="component" value="Chromosome"/>
</dbReference>
<dbReference type="AlphaFoldDB" id="A0AAC9Z4G9"/>
<feature type="transmembrane region" description="Helical" evidence="1">
    <location>
        <begin position="21"/>
        <end position="37"/>
    </location>
</feature>
<keyword evidence="1" id="KW-1133">Transmembrane helix</keyword>
<dbReference type="Pfam" id="PF14125">
    <property type="entry name" value="DUF4292"/>
    <property type="match status" value="1"/>
</dbReference>
<evidence type="ECO:0000256" key="1">
    <source>
        <dbReference type="SAM" id="Phobius"/>
    </source>
</evidence>
<gene>
    <name evidence="2" type="ORF">CGC54_04105</name>
</gene>
<keyword evidence="1" id="KW-0812">Transmembrane</keyword>
<sequence length="294" mass="33749">MPFRTFCYHKTITKQLLLRNHYHILYLLLIFAIEYLPSVKYTAMKYLFLKILYFLCFIIILWGCKPKMAITSSSIDSKIKLKEVIRAHQATFPNFKTLSGSVTTTYKNGKDEQTVTLSFRMEKDKAIWLSAPLGIAKVYITPQKASFYNKLDNTHFEGDFSYISNLLGFSVDFQNLQNLLLGQTIYPLTAQGDLQMNEHFYFLNQSQATASIRYGIIPGGFRVGFFEVTDSKTALGAKGEISYQQVENQILPSILQIESLNQEMNIRMDFKNIQLNSKVNFPYRIPSGSKAINN</sequence>
<keyword evidence="1" id="KW-0472">Membrane</keyword>
<evidence type="ECO:0000313" key="2">
    <source>
        <dbReference type="EMBL" id="ATA93572.1"/>
    </source>
</evidence>
<dbReference type="InterPro" id="IPR025634">
    <property type="entry name" value="DUF4292"/>
</dbReference>
<dbReference type="EMBL" id="CP022389">
    <property type="protein sequence ID" value="ATA93572.1"/>
    <property type="molecule type" value="Genomic_DNA"/>
</dbReference>
<proteinExistence type="predicted"/>